<proteinExistence type="predicted"/>
<sequence>MTVNNKTYLISISLLLIGIIFCTVSAVISLNSNGNWFARSGSILTFISVVVQFQLASIKKKEAEKIMQSDLDIHEKLKTIKDDNSLHKTVFIVSGLTSLLGTLIWGYGDLLF</sequence>
<name>A0A285MVF2_9FLAO</name>
<keyword evidence="3" id="KW-1185">Reference proteome</keyword>
<protein>
    <submittedName>
        <fullName evidence="2">Uncharacterized protein</fullName>
    </submittedName>
</protein>
<keyword evidence="1" id="KW-0472">Membrane</keyword>
<reference evidence="3" key="1">
    <citation type="submission" date="2017-09" db="EMBL/GenBank/DDBJ databases">
        <authorList>
            <person name="Varghese N."/>
            <person name="Submissions S."/>
        </authorList>
    </citation>
    <scope>NUCLEOTIDE SEQUENCE [LARGE SCALE GENOMIC DNA]</scope>
    <source>
        <strain evidence="3">DSM 25885</strain>
    </source>
</reference>
<dbReference type="EMBL" id="OBEH01000004">
    <property type="protein sequence ID" value="SNZ01170.1"/>
    <property type="molecule type" value="Genomic_DNA"/>
</dbReference>
<keyword evidence="1" id="KW-1133">Transmembrane helix</keyword>
<dbReference type="AlphaFoldDB" id="A0A285MVF2"/>
<evidence type="ECO:0000313" key="2">
    <source>
        <dbReference type="EMBL" id="SNZ01170.1"/>
    </source>
</evidence>
<evidence type="ECO:0000256" key="1">
    <source>
        <dbReference type="SAM" id="Phobius"/>
    </source>
</evidence>
<feature type="transmembrane region" description="Helical" evidence="1">
    <location>
        <begin position="7"/>
        <end position="30"/>
    </location>
</feature>
<feature type="transmembrane region" description="Helical" evidence="1">
    <location>
        <begin position="36"/>
        <end position="58"/>
    </location>
</feature>
<organism evidence="2 3">
    <name type="scientific">Flagellimonas pacifica</name>
    <dbReference type="NCBI Taxonomy" id="1247520"/>
    <lineage>
        <taxon>Bacteria</taxon>
        <taxon>Pseudomonadati</taxon>
        <taxon>Bacteroidota</taxon>
        <taxon>Flavobacteriia</taxon>
        <taxon>Flavobacteriales</taxon>
        <taxon>Flavobacteriaceae</taxon>
        <taxon>Flagellimonas</taxon>
    </lineage>
</organism>
<evidence type="ECO:0000313" key="3">
    <source>
        <dbReference type="Proteomes" id="UP000219048"/>
    </source>
</evidence>
<feature type="transmembrane region" description="Helical" evidence="1">
    <location>
        <begin position="90"/>
        <end position="108"/>
    </location>
</feature>
<dbReference type="Proteomes" id="UP000219048">
    <property type="component" value="Unassembled WGS sequence"/>
</dbReference>
<accession>A0A285MVF2</accession>
<keyword evidence="1" id="KW-0812">Transmembrane</keyword>
<gene>
    <name evidence="2" type="ORF">SAMN06265377_3003</name>
</gene>